<proteinExistence type="predicted"/>
<evidence type="ECO:0000313" key="2">
    <source>
        <dbReference type="EMBL" id="KAF0676738.1"/>
    </source>
</evidence>
<organism evidence="2 3">
    <name type="scientific">Profundibacterium mesophilum KAUST100406-0324</name>
    <dbReference type="NCBI Taxonomy" id="1037889"/>
    <lineage>
        <taxon>Bacteria</taxon>
        <taxon>Pseudomonadati</taxon>
        <taxon>Pseudomonadota</taxon>
        <taxon>Alphaproteobacteria</taxon>
        <taxon>Rhodobacterales</taxon>
        <taxon>Roseobacteraceae</taxon>
        <taxon>Profundibacterium</taxon>
    </lineage>
</organism>
<dbReference type="RefSeq" id="WP_159964344.1">
    <property type="nucleotide sequence ID" value="NZ_APKE01000012.1"/>
</dbReference>
<sequence>MSFAAAEADRRIANIVQIGTVTAIDGQASRAAVAIGDLTTTLLPVMQLRMGAIRLYAMPAIGEQVTVLAPGGDLARALIGPSIAASNAPGDGDPAHAVLDLGAGELRITGDLILTGKLVASDDVIAGGISLKAHKHGGVATGAGKTGEPV</sequence>
<dbReference type="Pfam" id="PF18946">
    <property type="entry name" value="Apex"/>
    <property type="match status" value="1"/>
</dbReference>
<feature type="domain" description="Gp5/Type VI secretion system Vgr protein OB-fold" evidence="1">
    <location>
        <begin position="17"/>
        <end position="81"/>
    </location>
</feature>
<accession>A0A921TDF0</accession>
<name>A0A921TDF0_9RHOB</name>
<gene>
    <name evidence="2" type="ORF">PMES_00925</name>
</gene>
<dbReference type="InterPro" id="IPR006531">
    <property type="entry name" value="Gp5/Vgr_OB"/>
</dbReference>
<dbReference type="InterPro" id="IPR013046">
    <property type="entry name" value="GpV/Gp45"/>
</dbReference>
<dbReference type="OrthoDB" id="4931325at2"/>
<dbReference type="Gene3D" id="2.40.50.230">
    <property type="entry name" value="Gp5 N-terminal domain"/>
    <property type="match status" value="1"/>
</dbReference>
<evidence type="ECO:0000313" key="3">
    <source>
        <dbReference type="Proteomes" id="UP000698242"/>
    </source>
</evidence>
<comment type="caution">
    <text evidence="2">The sequence shown here is derived from an EMBL/GenBank/DDBJ whole genome shotgun (WGS) entry which is preliminary data.</text>
</comment>
<keyword evidence="3" id="KW-1185">Reference proteome</keyword>
<dbReference type="NCBIfam" id="TIGR01644">
    <property type="entry name" value="phage_P2_V"/>
    <property type="match status" value="1"/>
</dbReference>
<dbReference type="AlphaFoldDB" id="A0A921TDF0"/>
<evidence type="ECO:0000259" key="1">
    <source>
        <dbReference type="Pfam" id="PF04717"/>
    </source>
</evidence>
<reference evidence="2" key="1">
    <citation type="submission" date="2013-03" db="EMBL/GenBank/DDBJ databases">
        <title>Genome Sequence of the Profundibacterium mesophilum strain KAUST100406-0324T from Red Sea, a novel genus in the family Rhodobacteraceae.</title>
        <authorList>
            <person name="Essack M."/>
            <person name="Alam I."/>
            <person name="Lafi F."/>
            <person name="Alawi W."/>
            <person name="Kamanu F."/>
            <person name="Al-Suwailem A."/>
            <person name="Lee O.O."/>
            <person name="Xu Y."/>
            <person name="Bajic V."/>
            <person name="Qian P.-Y."/>
            <person name="Archer J."/>
        </authorList>
    </citation>
    <scope>NUCLEOTIDE SEQUENCE</scope>
    <source>
        <strain evidence="2">KAUST100406-0324</strain>
    </source>
</reference>
<protein>
    <submittedName>
        <fullName evidence="2">Phage baseplate assembly protein</fullName>
    </submittedName>
</protein>
<dbReference type="Proteomes" id="UP000698242">
    <property type="component" value="Unassembled WGS sequence"/>
</dbReference>
<dbReference type="InterPro" id="IPR044033">
    <property type="entry name" value="GpV-like_apex"/>
</dbReference>
<dbReference type="EMBL" id="APKE01000012">
    <property type="protein sequence ID" value="KAF0676738.1"/>
    <property type="molecule type" value="Genomic_DNA"/>
</dbReference>
<dbReference type="Pfam" id="PF04717">
    <property type="entry name" value="Phage_base_V"/>
    <property type="match status" value="1"/>
</dbReference>
<dbReference type="InterPro" id="IPR037026">
    <property type="entry name" value="Vgr_OB-fold_dom_sf"/>
</dbReference>